<evidence type="ECO:0000313" key="4">
    <source>
        <dbReference type="EMBL" id="EEH54762.1"/>
    </source>
</evidence>
<feature type="non-terminal residue" evidence="4">
    <location>
        <position position="184"/>
    </location>
</feature>
<dbReference type="InterPro" id="IPR029026">
    <property type="entry name" value="tRNA_m1G_MTases_N"/>
</dbReference>
<dbReference type="GO" id="GO:0008173">
    <property type="term" value="F:RNA methyltransferase activity"/>
    <property type="evidence" value="ECO:0007669"/>
    <property type="project" value="InterPro"/>
</dbReference>
<name>C1MYW7_MICPC</name>
<keyword evidence="2" id="KW-0808">Transferase</keyword>
<accession>C1MYW7</accession>
<dbReference type="OrthoDB" id="270651at2759"/>
<dbReference type="SUPFAM" id="SSF75217">
    <property type="entry name" value="alpha/beta knot"/>
    <property type="match status" value="1"/>
</dbReference>
<sequence>YFIVHNIAKKHNVGTIARCATAFGVRAVVLVGAKAYNTFGCKGASNHVDFLHYPSLHAAREGLTAPPHRVRKIMGVEIMDDAVAIDERPFEGSTAFIMGNEGDGLTDAQKAICDGFVYIRQHGVGTASLNVSVAASIVMHHFALWAAYPERGREGEKFVVAERRLRTAKRGVVGDAPEEVRARR</sequence>
<evidence type="ECO:0000256" key="2">
    <source>
        <dbReference type="ARBA" id="ARBA00022679"/>
    </source>
</evidence>
<dbReference type="KEGG" id="mpp:MICPUCDRAFT_7192"/>
<keyword evidence="5" id="KW-1185">Reference proteome</keyword>
<gene>
    <name evidence="4" type="ORF">MICPUCDRAFT_7192</name>
</gene>
<reference evidence="4 5" key="1">
    <citation type="journal article" date="2009" name="Science">
        <title>Green evolution and dynamic adaptations revealed by genomes of the marine picoeukaryotes Micromonas.</title>
        <authorList>
            <person name="Worden A.Z."/>
            <person name="Lee J.H."/>
            <person name="Mock T."/>
            <person name="Rouze P."/>
            <person name="Simmons M.P."/>
            <person name="Aerts A.L."/>
            <person name="Allen A.E."/>
            <person name="Cuvelier M.L."/>
            <person name="Derelle E."/>
            <person name="Everett M.V."/>
            <person name="Foulon E."/>
            <person name="Grimwood J."/>
            <person name="Gundlach H."/>
            <person name="Henrissat B."/>
            <person name="Napoli C."/>
            <person name="McDonald S.M."/>
            <person name="Parker M.S."/>
            <person name="Rombauts S."/>
            <person name="Salamov A."/>
            <person name="Von Dassow P."/>
            <person name="Badger J.H."/>
            <person name="Coutinho P.M."/>
            <person name="Demir E."/>
            <person name="Dubchak I."/>
            <person name="Gentemann C."/>
            <person name="Eikrem W."/>
            <person name="Gready J.E."/>
            <person name="John U."/>
            <person name="Lanier W."/>
            <person name="Lindquist E.A."/>
            <person name="Lucas S."/>
            <person name="Mayer K.F."/>
            <person name="Moreau H."/>
            <person name="Not F."/>
            <person name="Otillar R."/>
            <person name="Panaud O."/>
            <person name="Pangilinan J."/>
            <person name="Paulsen I."/>
            <person name="Piegu B."/>
            <person name="Poliakov A."/>
            <person name="Robbens S."/>
            <person name="Schmutz J."/>
            <person name="Toulza E."/>
            <person name="Wyss T."/>
            <person name="Zelensky A."/>
            <person name="Zhou K."/>
            <person name="Armbrust E.V."/>
            <person name="Bhattacharya D."/>
            <person name="Goodenough U.W."/>
            <person name="Van de Peer Y."/>
            <person name="Grigoriev I.V."/>
        </authorList>
    </citation>
    <scope>NUCLEOTIDE SEQUENCE [LARGE SCALE GENOMIC DNA]</scope>
    <source>
        <strain evidence="4 5">CCMP1545</strain>
    </source>
</reference>
<dbReference type="Pfam" id="PF00588">
    <property type="entry name" value="SpoU_methylase"/>
    <property type="match status" value="1"/>
</dbReference>
<keyword evidence="1" id="KW-0489">Methyltransferase</keyword>
<dbReference type="EMBL" id="GG663743">
    <property type="protein sequence ID" value="EEH54762.1"/>
    <property type="molecule type" value="Genomic_DNA"/>
</dbReference>
<evidence type="ECO:0000313" key="5">
    <source>
        <dbReference type="Proteomes" id="UP000001876"/>
    </source>
</evidence>
<dbReference type="GO" id="GO:0003723">
    <property type="term" value="F:RNA binding"/>
    <property type="evidence" value="ECO:0007669"/>
    <property type="project" value="InterPro"/>
</dbReference>
<dbReference type="InterPro" id="IPR051259">
    <property type="entry name" value="rRNA_Methyltransferase"/>
</dbReference>
<dbReference type="InterPro" id="IPR001537">
    <property type="entry name" value="SpoU_MeTrfase"/>
</dbReference>
<dbReference type="GO" id="GO:0032259">
    <property type="term" value="P:methylation"/>
    <property type="evidence" value="ECO:0007669"/>
    <property type="project" value="UniProtKB-KW"/>
</dbReference>
<evidence type="ECO:0000256" key="1">
    <source>
        <dbReference type="ARBA" id="ARBA00022603"/>
    </source>
</evidence>
<feature type="domain" description="tRNA/rRNA methyltransferase SpoU type" evidence="3">
    <location>
        <begin position="2"/>
        <end position="140"/>
    </location>
</feature>
<feature type="non-terminal residue" evidence="4">
    <location>
        <position position="1"/>
    </location>
</feature>
<dbReference type="GeneID" id="9686551"/>
<protein>
    <submittedName>
        <fullName evidence="4">Predicted protein</fullName>
    </submittedName>
</protein>
<dbReference type="Gene3D" id="3.40.1280.10">
    <property type="match status" value="1"/>
</dbReference>
<dbReference type="RefSeq" id="XP_003061112.1">
    <property type="nucleotide sequence ID" value="XM_003061066.1"/>
</dbReference>
<dbReference type="AlphaFoldDB" id="C1MYW7"/>
<organism evidence="5">
    <name type="scientific">Micromonas pusilla (strain CCMP1545)</name>
    <name type="common">Picoplanktonic green alga</name>
    <dbReference type="NCBI Taxonomy" id="564608"/>
    <lineage>
        <taxon>Eukaryota</taxon>
        <taxon>Viridiplantae</taxon>
        <taxon>Chlorophyta</taxon>
        <taxon>Mamiellophyceae</taxon>
        <taxon>Mamiellales</taxon>
        <taxon>Mamiellaceae</taxon>
        <taxon>Micromonas</taxon>
    </lineage>
</organism>
<proteinExistence type="predicted"/>
<dbReference type="CDD" id="cd18096">
    <property type="entry name" value="SpoU-like"/>
    <property type="match status" value="1"/>
</dbReference>
<dbReference type="PANTHER" id="PTHR43191:SF7">
    <property type="entry name" value="OBP33PEP LIKE PROTEIN"/>
    <property type="match status" value="1"/>
</dbReference>
<dbReference type="Proteomes" id="UP000001876">
    <property type="component" value="Unassembled WGS sequence"/>
</dbReference>
<dbReference type="eggNOG" id="KOG0838">
    <property type="taxonomic scope" value="Eukaryota"/>
</dbReference>
<dbReference type="GO" id="GO:0006396">
    <property type="term" value="P:RNA processing"/>
    <property type="evidence" value="ECO:0007669"/>
    <property type="project" value="InterPro"/>
</dbReference>
<dbReference type="InterPro" id="IPR029028">
    <property type="entry name" value="Alpha/beta_knot_MTases"/>
</dbReference>
<dbReference type="STRING" id="564608.C1MYW7"/>
<dbReference type="PANTHER" id="PTHR43191">
    <property type="entry name" value="RRNA METHYLTRANSFERASE 3"/>
    <property type="match status" value="1"/>
</dbReference>
<evidence type="ECO:0000259" key="3">
    <source>
        <dbReference type="Pfam" id="PF00588"/>
    </source>
</evidence>
<dbReference type="OMA" id="YQHVRHH"/>